<evidence type="ECO:0000256" key="2">
    <source>
        <dbReference type="ARBA" id="ARBA00022833"/>
    </source>
</evidence>
<organism evidence="9 10">
    <name type="scientific">Diaporthe vaccinii</name>
    <dbReference type="NCBI Taxonomy" id="105482"/>
    <lineage>
        <taxon>Eukaryota</taxon>
        <taxon>Fungi</taxon>
        <taxon>Dikarya</taxon>
        <taxon>Ascomycota</taxon>
        <taxon>Pezizomycotina</taxon>
        <taxon>Sordariomycetes</taxon>
        <taxon>Sordariomycetidae</taxon>
        <taxon>Diaporthales</taxon>
        <taxon>Diaporthaceae</taxon>
        <taxon>Diaporthe</taxon>
        <taxon>Diaporthe eres species complex</taxon>
    </lineage>
</organism>
<feature type="region of interest" description="Disordered" evidence="7">
    <location>
        <begin position="239"/>
        <end position="262"/>
    </location>
</feature>
<gene>
    <name evidence="9" type="ORF">FJTKL_02534</name>
</gene>
<dbReference type="PANTHER" id="PTHR37534:SF3">
    <property type="entry name" value="ZN(II)2CYS6 TRANSCRIPTION FACTOR (EUROFUNG)"/>
    <property type="match status" value="1"/>
</dbReference>
<dbReference type="Proteomes" id="UP001600888">
    <property type="component" value="Unassembled WGS sequence"/>
</dbReference>
<dbReference type="PROSITE" id="PS50048">
    <property type="entry name" value="ZN2_CY6_FUNGAL_2"/>
    <property type="match status" value="1"/>
</dbReference>
<dbReference type="Pfam" id="PF11951">
    <property type="entry name" value="Fungal_trans_2"/>
    <property type="match status" value="1"/>
</dbReference>
<dbReference type="SMART" id="SM00066">
    <property type="entry name" value="GAL4"/>
    <property type="match status" value="1"/>
</dbReference>
<feature type="compositionally biased region" description="Polar residues" evidence="7">
    <location>
        <begin position="55"/>
        <end position="79"/>
    </location>
</feature>
<evidence type="ECO:0000256" key="6">
    <source>
        <dbReference type="ARBA" id="ARBA00023242"/>
    </source>
</evidence>
<dbReference type="CDD" id="cd00067">
    <property type="entry name" value="GAL4"/>
    <property type="match status" value="1"/>
</dbReference>
<dbReference type="EMBL" id="JBAWTH010000142">
    <property type="protein sequence ID" value="KAL2275081.1"/>
    <property type="molecule type" value="Genomic_DNA"/>
</dbReference>
<feature type="compositionally biased region" description="Basic and acidic residues" evidence="7">
    <location>
        <begin position="88"/>
        <end position="105"/>
    </location>
</feature>
<keyword evidence="6" id="KW-0539">Nucleus</keyword>
<evidence type="ECO:0000259" key="8">
    <source>
        <dbReference type="PROSITE" id="PS50048"/>
    </source>
</evidence>
<feature type="domain" description="Zn(2)-C6 fungal-type" evidence="8">
    <location>
        <begin position="23"/>
        <end position="53"/>
    </location>
</feature>
<keyword evidence="3" id="KW-0805">Transcription regulation</keyword>
<feature type="region of interest" description="Disordered" evidence="7">
    <location>
        <begin position="52"/>
        <end position="190"/>
    </location>
</feature>
<dbReference type="InterPro" id="IPR021858">
    <property type="entry name" value="Fun_TF"/>
</dbReference>
<accession>A0ABR4DY33</accession>
<dbReference type="InterPro" id="IPR036864">
    <property type="entry name" value="Zn2-C6_fun-type_DNA-bd_sf"/>
</dbReference>
<feature type="compositionally biased region" description="Low complexity" evidence="7">
    <location>
        <begin position="121"/>
        <end position="136"/>
    </location>
</feature>
<evidence type="ECO:0000313" key="9">
    <source>
        <dbReference type="EMBL" id="KAL2275081.1"/>
    </source>
</evidence>
<feature type="compositionally biased region" description="Polar residues" evidence="7">
    <location>
        <begin position="148"/>
        <end position="163"/>
    </location>
</feature>
<evidence type="ECO:0000256" key="7">
    <source>
        <dbReference type="SAM" id="MobiDB-lite"/>
    </source>
</evidence>
<name>A0ABR4DY33_9PEZI</name>
<evidence type="ECO:0000256" key="5">
    <source>
        <dbReference type="ARBA" id="ARBA00023163"/>
    </source>
</evidence>
<evidence type="ECO:0000256" key="4">
    <source>
        <dbReference type="ARBA" id="ARBA00023125"/>
    </source>
</evidence>
<dbReference type="PROSITE" id="PS00463">
    <property type="entry name" value="ZN2_CY6_FUNGAL_1"/>
    <property type="match status" value="1"/>
</dbReference>
<evidence type="ECO:0000256" key="3">
    <source>
        <dbReference type="ARBA" id="ARBA00023015"/>
    </source>
</evidence>
<proteinExistence type="predicted"/>
<protein>
    <recommendedName>
        <fullName evidence="8">Zn(2)-C6 fungal-type domain-containing protein</fullName>
    </recommendedName>
</protein>
<comment type="subcellular location">
    <subcellularLocation>
        <location evidence="1">Nucleus</location>
    </subcellularLocation>
</comment>
<keyword evidence="10" id="KW-1185">Reference proteome</keyword>
<evidence type="ECO:0000313" key="10">
    <source>
        <dbReference type="Proteomes" id="UP001600888"/>
    </source>
</evidence>
<dbReference type="InterPro" id="IPR001138">
    <property type="entry name" value="Zn2Cys6_DnaBD"/>
</dbReference>
<dbReference type="Gene3D" id="4.10.240.10">
    <property type="entry name" value="Zn(2)-C6 fungal-type DNA-binding domain"/>
    <property type="match status" value="1"/>
</dbReference>
<reference evidence="9 10" key="1">
    <citation type="submission" date="2024-03" db="EMBL/GenBank/DDBJ databases">
        <title>A high-quality draft genome sequence of Diaporthe vaccinii, a causative agent of upright dieback and viscid rot disease in cranberry plants.</title>
        <authorList>
            <person name="Sarrasin M."/>
            <person name="Lang B.F."/>
            <person name="Burger G."/>
        </authorList>
    </citation>
    <scope>NUCLEOTIDE SEQUENCE [LARGE SCALE GENOMIC DNA]</scope>
    <source>
        <strain evidence="9 10">IS7</strain>
    </source>
</reference>
<keyword evidence="4" id="KW-0238">DNA-binding</keyword>
<comment type="caution">
    <text evidence="9">The sequence shown here is derived from an EMBL/GenBank/DDBJ whole genome shotgun (WGS) entry which is preliminary data.</text>
</comment>
<dbReference type="Pfam" id="PF00172">
    <property type="entry name" value="Zn_clus"/>
    <property type="match status" value="1"/>
</dbReference>
<evidence type="ECO:0000256" key="1">
    <source>
        <dbReference type="ARBA" id="ARBA00004123"/>
    </source>
</evidence>
<dbReference type="PANTHER" id="PTHR37534">
    <property type="entry name" value="TRANSCRIPTIONAL ACTIVATOR PROTEIN UGA3"/>
    <property type="match status" value="1"/>
</dbReference>
<sequence>MPPVRTFTRGRQSRGRGLRKTTGCLTCRRRHVKCDEKKPACGGCTRTKKSCVYGPTQSTEAREPSSTASRTGAQSSQPAVDTLTDPPTTREHEKSARVAEDHEVVPEPSWSRVEEHNGLPTATATASSNITASTTTPFEDGDAISPLSHINVSTQPTLLTPQPQVEHGTLCADTSTPKDRQPRASFSSSHANVDNATSIWVDLLLHDAALQADHPQNVDIGLEGIGLLDDSLVQSPSQFGNRSNGAYSVPEEVGQSPASSNPLLQERTTSVIAFEALEKNEWHSASPISLTSSEVVLFQHFVRKLSQWLDLFDPRKPFATLVPHLAMHNVGLMNAIWALSSRHLSLSSQPNEAPLYDPNDALPYYYKTLRYVQKAMQYNTYKTSLELLATSLIVSTYEMLDGSSQDWERHLHGVFLIQRSQVIHGDSMGLRQGVWWAWLCQDVWAAYRERRRPFTFWKPVRTFRDLEPSDLAARSVYLFAQVVGYCSREYMEDGAMEPLARIARAAELRSMLEDWKTYLTAEFEPLPQPRSAEDAFEPIWIHPTAFAVAMQLYYCSHILLLLHQPMLGGPEVYAQQRRSLRECIDAVCGIAMTLTDFASSVMCSQCLFIAGGPLEDSGQRATVLNLLASCRQRAGWPVDDLGDKLRSKWWEGST</sequence>
<dbReference type="CDD" id="cd12148">
    <property type="entry name" value="fungal_TF_MHR"/>
    <property type="match status" value="1"/>
</dbReference>
<dbReference type="SUPFAM" id="SSF57701">
    <property type="entry name" value="Zn2/Cys6 DNA-binding domain"/>
    <property type="match status" value="1"/>
</dbReference>
<keyword evidence="2" id="KW-0862">Zinc</keyword>
<keyword evidence="5" id="KW-0804">Transcription</keyword>